<evidence type="ECO:0000313" key="3">
    <source>
        <dbReference type="Proteomes" id="UP000070326"/>
    </source>
</evidence>
<dbReference type="PATRIC" id="fig|1261.3.peg.788"/>
<name>A0A135YPA1_9FIRM</name>
<dbReference type="GO" id="GO:0043565">
    <property type="term" value="F:sequence-specific DNA binding"/>
    <property type="evidence" value="ECO:0007669"/>
    <property type="project" value="InterPro"/>
</dbReference>
<gene>
    <name evidence="2" type="ORF">HMPREF3195_01452</name>
</gene>
<dbReference type="AlphaFoldDB" id="A0A135YPA1"/>
<evidence type="ECO:0000313" key="2">
    <source>
        <dbReference type="EMBL" id="KXI11235.1"/>
    </source>
</evidence>
<dbReference type="Pfam" id="PF13551">
    <property type="entry name" value="HTH_29"/>
    <property type="match status" value="1"/>
</dbReference>
<feature type="region of interest" description="Disordered" evidence="1">
    <location>
        <begin position="102"/>
        <end position="124"/>
    </location>
</feature>
<proteinExistence type="predicted"/>
<reference evidence="2 3" key="1">
    <citation type="submission" date="2016-02" db="EMBL/GenBank/DDBJ databases">
        <authorList>
            <person name="Wen L."/>
            <person name="He K."/>
            <person name="Yang H."/>
        </authorList>
    </citation>
    <scope>NUCLEOTIDE SEQUENCE [LARGE SCALE GENOMIC DNA]</scope>
    <source>
        <strain evidence="2 3">MJR8628A</strain>
    </source>
</reference>
<protein>
    <submittedName>
        <fullName evidence="2">Uncharacterized protein</fullName>
    </submittedName>
</protein>
<accession>A0A135YPA1</accession>
<dbReference type="Proteomes" id="UP000070326">
    <property type="component" value="Unassembled WGS sequence"/>
</dbReference>
<feature type="compositionally biased region" description="Basic and acidic residues" evidence="1">
    <location>
        <begin position="105"/>
        <end position="124"/>
    </location>
</feature>
<dbReference type="EMBL" id="LSQZ01000076">
    <property type="protein sequence ID" value="KXI11235.1"/>
    <property type="molecule type" value="Genomic_DNA"/>
</dbReference>
<dbReference type="InterPro" id="IPR010921">
    <property type="entry name" value="Trp_repressor/repl_initiator"/>
</dbReference>
<evidence type="ECO:0000256" key="1">
    <source>
        <dbReference type="SAM" id="MobiDB-lite"/>
    </source>
</evidence>
<dbReference type="SUPFAM" id="SSF48295">
    <property type="entry name" value="TrpR-like"/>
    <property type="match status" value="1"/>
</dbReference>
<dbReference type="STRING" id="1261.HMPREF3195_01452"/>
<comment type="caution">
    <text evidence="2">The sequence shown here is derived from an EMBL/GenBank/DDBJ whole genome shotgun (WGS) entry which is preliminary data.</text>
</comment>
<feature type="region of interest" description="Disordered" evidence="1">
    <location>
        <begin position="30"/>
        <end position="53"/>
    </location>
</feature>
<organism evidence="2 3">
    <name type="scientific">Peptostreptococcus anaerobius</name>
    <dbReference type="NCBI Taxonomy" id="1261"/>
    <lineage>
        <taxon>Bacteria</taxon>
        <taxon>Bacillati</taxon>
        <taxon>Bacillota</taxon>
        <taxon>Clostridia</taxon>
        <taxon>Peptostreptococcales</taxon>
        <taxon>Peptostreptococcaceae</taxon>
        <taxon>Peptostreptococcus</taxon>
    </lineage>
</organism>
<sequence length="124" mass="14667">MQLHDEFQSVTKVIQKLGYPSRQGMYKWLRERSNPPEDKAERKRINNSKEHPLHPSVETKFAILERCFMKGENVQLVSEETGYSRTSIYRWRKLYVSQGVAALMNEKDRPRGEPEEGSRPQRMK</sequence>